<evidence type="ECO:0000256" key="1">
    <source>
        <dbReference type="ARBA" id="ARBA00004554"/>
    </source>
</evidence>
<proteinExistence type="inferred from homology"/>
<feature type="transmembrane region" description="Helical" evidence="11">
    <location>
        <begin position="136"/>
        <end position="156"/>
    </location>
</feature>
<feature type="transmembrane region" description="Helical" evidence="11">
    <location>
        <begin position="78"/>
        <end position="97"/>
    </location>
</feature>
<feature type="transmembrane region" description="Helical" evidence="11">
    <location>
        <begin position="12"/>
        <end position="36"/>
    </location>
</feature>
<feature type="transmembrane region" description="Helical" evidence="11">
    <location>
        <begin position="495"/>
        <end position="516"/>
    </location>
</feature>
<feature type="transmembrane region" description="Helical" evidence="11">
    <location>
        <begin position="607"/>
        <end position="629"/>
    </location>
</feature>
<feature type="transmembrane region" description="Helical" evidence="11">
    <location>
        <begin position="553"/>
        <end position="575"/>
    </location>
</feature>
<dbReference type="InterPro" id="IPR020846">
    <property type="entry name" value="MFS_dom"/>
</dbReference>
<dbReference type="SUPFAM" id="SSF141571">
    <property type="entry name" value="Pentapeptide repeat-like"/>
    <property type="match status" value="1"/>
</dbReference>
<dbReference type="Gene3D" id="1.20.1250.20">
    <property type="entry name" value="MFS general substrate transporter like domains"/>
    <property type="match status" value="2"/>
</dbReference>
<comment type="subcellular location">
    <subcellularLocation>
        <location evidence="1">Basolateral cell membrane</location>
        <topology evidence="1">Multi-pass membrane protein</topology>
    </subcellularLocation>
</comment>
<dbReference type="GO" id="GO:0016323">
    <property type="term" value="C:basolateral plasma membrane"/>
    <property type="evidence" value="ECO:0007669"/>
    <property type="project" value="UniProtKB-SubCell"/>
</dbReference>
<dbReference type="PANTHER" id="PTHR11360">
    <property type="entry name" value="MONOCARBOXYLATE TRANSPORTER"/>
    <property type="match status" value="1"/>
</dbReference>
<dbReference type="GO" id="GO:0022857">
    <property type="term" value="F:transmembrane transporter activity"/>
    <property type="evidence" value="ECO:0007669"/>
    <property type="project" value="InterPro"/>
</dbReference>
<dbReference type="SUPFAM" id="SSF103473">
    <property type="entry name" value="MFS general substrate transporter"/>
    <property type="match status" value="1"/>
</dbReference>
<keyword evidence="14" id="KW-1185">Reference proteome</keyword>
<gene>
    <name evidence="13" type="ORF">C0J50_13218</name>
</gene>
<dbReference type="Proteomes" id="UP001205998">
    <property type="component" value="Unassembled WGS sequence"/>
</dbReference>
<feature type="compositionally biased region" description="Basic and acidic residues" evidence="10">
    <location>
        <begin position="240"/>
        <end position="276"/>
    </location>
</feature>
<evidence type="ECO:0000313" key="14">
    <source>
        <dbReference type="Proteomes" id="UP001205998"/>
    </source>
</evidence>
<evidence type="ECO:0000256" key="2">
    <source>
        <dbReference type="ARBA" id="ARBA00006727"/>
    </source>
</evidence>
<feature type="transmembrane region" description="Helical" evidence="11">
    <location>
        <begin position="48"/>
        <end position="66"/>
    </location>
</feature>
<comment type="catalytic activity">
    <reaction evidence="7">
        <text>creatine(in) = creatine(out)</text>
        <dbReference type="Rhea" id="RHEA:73043"/>
        <dbReference type="ChEBI" id="CHEBI:57947"/>
    </reaction>
</comment>
<evidence type="ECO:0000256" key="10">
    <source>
        <dbReference type="SAM" id="MobiDB-lite"/>
    </source>
</evidence>
<feature type="domain" description="Major facilitator superfamily (MFS) profile" evidence="12">
    <location>
        <begin position="459"/>
        <end position="649"/>
    </location>
</feature>
<feature type="compositionally biased region" description="Basic and acidic residues" evidence="10">
    <location>
        <begin position="284"/>
        <end position="295"/>
    </location>
</feature>
<comment type="function">
    <text evidence="9">Functions as a transporter for creatine and as well for its precursor guanidinoacetate. Transport of creatine and GAA is independent of resting membrane potential and extracellular Na(+), Cl(-), or pH. Contributes to the process of creatine biosynthesis and distribution.</text>
</comment>
<dbReference type="InterPro" id="IPR050327">
    <property type="entry name" value="Proton-linked_MCT"/>
</dbReference>
<organism evidence="13 14">
    <name type="scientific">Silurus asotus</name>
    <name type="common">Amur catfish</name>
    <name type="synonym">Parasilurus asotus</name>
    <dbReference type="NCBI Taxonomy" id="30991"/>
    <lineage>
        <taxon>Eukaryota</taxon>
        <taxon>Metazoa</taxon>
        <taxon>Chordata</taxon>
        <taxon>Craniata</taxon>
        <taxon>Vertebrata</taxon>
        <taxon>Euteleostomi</taxon>
        <taxon>Actinopterygii</taxon>
        <taxon>Neopterygii</taxon>
        <taxon>Teleostei</taxon>
        <taxon>Ostariophysi</taxon>
        <taxon>Siluriformes</taxon>
        <taxon>Siluridae</taxon>
        <taxon>Silurus</taxon>
    </lineage>
</organism>
<evidence type="ECO:0000256" key="8">
    <source>
        <dbReference type="ARBA" id="ARBA00036771"/>
    </source>
</evidence>
<evidence type="ECO:0000256" key="6">
    <source>
        <dbReference type="ARBA" id="ARBA00023136"/>
    </source>
</evidence>
<dbReference type="EMBL" id="MU551523">
    <property type="protein sequence ID" value="KAI5627217.1"/>
    <property type="molecule type" value="Genomic_DNA"/>
</dbReference>
<keyword evidence="5 11" id="KW-1133">Transmembrane helix</keyword>
<comment type="catalytic activity">
    <reaction evidence="8">
        <text>guanidinoacetate(in) = guanidinoacetate(out)</text>
        <dbReference type="Rhea" id="RHEA:73047"/>
        <dbReference type="ChEBI" id="CHEBI:57742"/>
    </reaction>
</comment>
<protein>
    <submittedName>
        <fullName evidence="13">Monocarboxylate transporter 12-B</fullName>
    </submittedName>
</protein>
<evidence type="ECO:0000256" key="5">
    <source>
        <dbReference type="ARBA" id="ARBA00022989"/>
    </source>
</evidence>
<feature type="transmembrane region" description="Helical" evidence="11">
    <location>
        <begin position="528"/>
        <end position="547"/>
    </location>
</feature>
<dbReference type="InterPro" id="IPR036259">
    <property type="entry name" value="MFS_trans_sf"/>
</dbReference>
<feature type="region of interest" description="Disordered" evidence="10">
    <location>
        <begin position="225"/>
        <end position="295"/>
    </location>
</feature>
<evidence type="ECO:0000256" key="3">
    <source>
        <dbReference type="ARBA" id="ARBA00022475"/>
    </source>
</evidence>
<evidence type="ECO:0000256" key="9">
    <source>
        <dbReference type="ARBA" id="ARBA00037605"/>
    </source>
</evidence>
<comment type="caution">
    <text evidence="13">The sequence shown here is derived from an EMBL/GenBank/DDBJ whole genome shotgun (WGS) entry which is preliminary data.</text>
</comment>
<reference evidence="13" key="1">
    <citation type="submission" date="2018-07" db="EMBL/GenBank/DDBJ databases">
        <title>Comparative genomics of catfishes provides insights into carnivory and benthic adaptation.</title>
        <authorList>
            <person name="Zhang Y."/>
            <person name="Wang D."/>
            <person name="Peng Z."/>
            <person name="Zheng S."/>
            <person name="Shao F."/>
            <person name="Tao W."/>
        </authorList>
    </citation>
    <scope>NUCLEOTIDE SEQUENCE</scope>
    <source>
        <strain evidence="13">Chongqing</strain>
    </source>
</reference>
<evidence type="ECO:0000259" key="12">
    <source>
        <dbReference type="PROSITE" id="PS50850"/>
    </source>
</evidence>
<dbReference type="InterPro" id="IPR011701">
    <property type="entry name" value="MFS"/>
</dbReference>
<dbReference type="PROSITE" id="PS50850">
    <property type="entry name" value="MFS"/>
    <property type="match status" value="1"/>
</dbReference>
<evidence type="ECO:0000256" key="4">
    <source>
        <dbReference type="ARBA" id="ARBA00022692"/>
    </source>
</evidence>
<dbReference type="PANTHER" id="PTHR11360:SF318">
    <property type="entry name" value="MONOCARBOXYLATE TRANSPORTER 12"/>
    <property type="match status" value="1"/>
</dbReference>
<sequence length="649" mass="71202">MKKNIDGGWGWMVVAATFVTLICTRSITRCVSIFLMEFQMQFSTDYSTTAWIHSLLDCTTMLCAPLGSHVGNRLSTRVAVMTGGLLSSLGLVLSFFATSLQFLYMSMGILTGLGFALSYTPAIAIVGTYFNEKKALSYGIAMSGRGIGIFILPPLIRLLIDLYSWRGALLVLGGIISNLCVCGALMRPVVGQSEGEMENVKPILEEPDVQEDLKTVIFAENENKLDKEKEEENSLGGSCEDSKLKEVMNKAKEHEERSEDPMLLHPEMTENLKDSQQDTESEPIDLKDSSVESDSNHTKSVLANLAVAKLQIADLQLINLMLTDTKEIDKQFVCSMLQNPELADLDVQSDSKLSKSKLCVLGFPESNLHELTLASSKLAHLDLTDADLADTMLNNINLAKLMLAEPKLGTPELPYSQLCEKVSSEEPFFPIKHLSKERRPKCCRFSPSSYKYNFLLKPDFLLLSLSLLFMAFGCSLPFVYLVPYSLSVDLGHHQAVLLMSILGVMGIVGNITFGWISDRKCLRRFRVVTFLVPVGFGGLGCLFVPLLKTFPALVSFSVYYGFCDGAFMALIPVVTSDVVGSAHLSLALGVVSFLHAIPYLISPPIAALFLLSGLSLLSSTSILTILALLRHCCRGRCVFTDQPSAGLKQ</sequence>
<dbReference type="AlphaFoldDB" id="A0AAD5B4J5"/>
<feature type="transmembrane region" description="Helical" evidence="11">
    <location>
        <begin position="168"/>
        <end position="186"/>
    </location>
</feature>
<feature type="transmembrane region" description="Helical" evidence="11">
    <location>
        <begin position="582"/>
        <end position="601"/>
    </location>
</feature>
<dbReference type="GO" id="GO:0015881">
    <property type="term" value="P:creatine transmembrane transport"/>
    <property type="evidence" value="ECO:0007669"/>
    <property type="project" value="TreeGrafter"/>
</dbReference>
<dbReference type="Pfam" id="PF07690">
    <property type="entry name" value="MFS_1"/>
    <property type="match status" value="2"/>
</dbReference>
<evidence type="ECO:0000256" key="7">
    <source>
        <dbReference type="ARBA" id="ARBA00036521"/>
    </source>
</evidence>
<accession>A0AAD5B4J5</accession>
<feature type="transmembrane region" description="Helical" evidence="11">
    <location>
        <begin position="103"/>
        <end position="129"/>
    </location>
</feature>
<name>A0AAD5B4J5_SILAS</name>
<keyword evidence="3" id="KW-1003">Cell membrane</keyword>
<comment type="similarity">
    <text evidence="2">Belongs to the major facilitator superfamily. Monocarboxylate porter (TC 2.A.1.13) family.</text>
</comment>
<feature type="transmembrane region" description="Helical" evidence="11">
    <location>
        <begin position="460"/>
        <end position="483"/>
    </location>
</feature>
<keyword evidence="4 11" id="KW-0812">Transmembrane</keyword>
<keyword evidence="6 11" id="KW-0472">Membrane</keyword>
<evidence type="ECO:0000256" key="11">
    <source>
        <dbReference type="SAM" id="Phobius"/>
    </source>
</evidence>
<evidence type="ECO:0000313" key="13">
    <source>
        <dbReference type="EMBL" id="KAI5627217.1"/>
    </source>
</evidence>